<dbReference type="InterPro" id="IPR050315">
    <property type="entry name" value="FAD-oxidoreductase_2"/>
</dbReference>
<dbReference type="RefSeq" id="WP_377376916.1">
    <property type="nucleotide sequence ID" value="NZ_JBHSSW010000005.1"/>
</dbReference>
<dbReference type="PRINTS" id="PR00469">
    <property type="entry name" value="PNDRDTASEII"/>
</dbReference>
<evidence type="ECO:0000313" key="6">
    <source>
        <dbReference type="EMBL" id="MFC6197676.1"/>
    </source>
</evidence>
<dbReference type="InterPro" id="IPR036188">
    <property type="entry name" value="FAD/NAD-bd_sf"/>
</dbReference>
<feature type="domain" description="FAD-dependent oxidoreductase 2 FAD-binding" evidence="5">
    <location>
        <begin position="11"/>
        <end position="521"/>
    </location>
</feature>
<dbReference type="PANTHER" id="PTHR43400">
    <property type="entry name" value="FUMARATE REDUCTASE"/>
    <property type="match status" value="1"/>
</dbReference>
<dbReference type="PANTHER" id="PTHR43400:SF10">
    <property type="entry name" value="3-OXOSTEROID 1-DEHYDROGENASE"/>
    <property type="match status" value="1"/>
</dbReference>
<evidence type="ECO:0000256" key="1">
    <source>
        <dbReference type="ARBA" id="ARBA00001974"/>
    </source>
</evidence>
<keyword evidence="3" id="KW-0274">FAD</keyword>
<accession>A0ABW1S8V0</accession>
<comment type="cofactor">
    <cofactor evidence="1">
        <name>FAD</name>
        <dbReference type="ChEBI" id="CHEBI:57692"/>
    </cofactor>
</comment>
<evidence type="ECO:0000256" key="3">
    <source>
        <dbReference type="ARBA" id="ARBA00022827"/>
    </source>
</evidence>
<reference evidence="7" key="1">
    <citation type="journal article" date="2019" name="Int. J. Syst. Evol. Microbiol.">
        <title>The Global Catalogue of Microorganisms (GCM) 10K type strain sequencing project: providing services to taxonomists for standard genome sequencing and annotation.</title>
        <authorList>
            <consortium name="The Broad Institute Genomics Platform"/>
            <consortium name="The Broad Institute Genome Sequencing Center for Infectious Disease"/>
            <person name="Wu L."/>
            <person name="Ma J."/>
        </authorList>
    </citation>
    <scope>NUCLEOTIDE SEQUENCE [LARGE SCALE GENOMIC DNA]</scope>
    <source>
        <strain evidence="7">CGMCC-1.15741</strain>
    </source>
</reference>
<proteinExistence type="predicted"/>
<dbReference type="Gene3D" id="3.50.50.60">
    <property type="entry name" value="FAD/NAD(P)-binding domain"/>
    <property type="match status" value="2"/>
</dbReference>
<dbReference type="InterPro" id="IPR003953">
    <property type="entry name" value="FAD-dep_OxRdtase_2_FAD-bd"/>
</dbReference>
<keyword evidence="7" id="KW-1185">Reference proteome</keyword>
<dbReference type="Proteomes" id="UP001596303">
    <property type="component" value="Unassembled WGS sequence"/>
</dbReference>
<dbReference type="SUPFAM" id="SSF56425">
    <property type="entry name" value="Succinate dehydrogenase/fumarate reductase flavoprotein, catalytic domain"/>
    <property type="match status" value="1"/>
</dbReference>
<dbReference type="InterPro" id="IPR027477">
    <property type="entry name" value="Succ_DH/fumarate_Rdtase_cat_sf"/>
</dbReference>
<comment type="caution">
    <text evidence="6">The sequence shown here is derived from an EMBL/GenBank/DDBJ whole genome shotgun (WGS) entry which is preliminary data.</text>
</comment>
<organism evidence="6 7">
    <name type="scientific">Ponticaulis profundi</name>
    <dbReference type="NCBI Taxonomy" id="2665222"/>
    <lineage>
        <taxon>Bacteria</taxon>
        <taxon>Pseudomonadati</taxon>
        <taxon>Pseudomonadota</taxon>
        <taxon>Alphaproteobacteria</taxon>
        <taxon>Hyphomonadales</taxon>
        <taxon>Hyphomonadaceae</taxon>
        <taxon>Ponticaulis</taxon>
    </lineage>
</organism>
<dbReference type="EMBL" id="JBHSSW010000005">
    <property type="protein sequence ID" value="MFC6197676.1"/>
    <property type="molecule type" value="Genomic_DNA"/>
</dbReference>
<evidence type="ECO:0000259" key="5">
    <source>
        <dbReference type="Pfam" id="PF00890"/>
    </source>
</evidence>
<name>A0ABW1S8V0_9PROT</name>
<evidence type="ECO:0000256" key="4">
    <source>
        <dbReference type="ARBA" id="ARBA00023002"/>
    </source>
</evidence>
<dbReference type="Pfam" id="PF00890">
    <property type="entry name" value="FAD_binding_2"/>
    <property type="match status" value="1"/>
</dbReference>
<evidence type="ECO:0000256" key="2">
    <source>
        <dbReference type="ARBA" id="ARBA00022630"/>
    </source>
</evidence>
<sequence length="544" mass="58980">MTENSAHAEFDVVILGSGAAGLTAALTTSQAGMRTLILEKSDKIGGTSAMSGAGTWVPANHIMLSKGLADSPENALQYIKAVMPEAWGSRESDRWQAFTTHAPDMLKMVDDLTPIEWEVLSEPDPVLEAPGAVKYGRMLSPAPMKLKAQIGDFARKLRPSTQPHDLTYEEMIWANFIHKPIIGHLKHATKILKRKLLGFETQGSALIAGLLKGCLDHGCELISSAAATDLIKNETGQIRAVTYRQNDQTRTVATRHGVVIATGGFEWDADLFGAHFPKPTDLICSPRTNTGDGQKLARAVGAELAYMGEANIAGALPTKYEGHVHGMPLRFQADRHVIVVDQTGHRFGNEFDFNFGELLLRKDADTGSYPHLPAWVIGDANWIRNTPIIPIYARNQKNWLIKSTTLSELAEKLDLSAEALDWTIERFNTFARQGADEDFGRGKSGFDKLVSGKRGTMAPIERPPYYAAPFNISLMGTKGGPMTDACGRVLRPDGSFIPGLFAAGNAMANPFGTRAVGTGTTIGPAMTWGYICGLTLSKSEPYQA</sequence>
<keyword evidence="4" id="KW-0560">Oxidoreductase</keyword>
<dbReference type="SUPFAM" id="SSF51905">
    <property type="entry name" value="FAD/NAD(P)-binding domain"/>
    <property type="match status" value="1"/>
</dbReference>
<protein>
    <submittedName>
        <fullName evidence="6">FAD-dependent oxidoreductase</fullName>
    </submittedName>
</protein>
<gene>
    <name evidence="6" type="ORF">ACFQDM_06275</name>
</gene>
<evidence type="ECO:0000313" key="7">
    <source>
        <dbReference type="Proteomes" id="UP001596303"/>
    </source>
</evidence>
<keyword evidence="2" id="KW-0285">Flavoprotein</keyword>